<comment type="caution">
    <text evidence="10">The sequence shown here is derived from an EMBL/GenBank/DDBJ whole genome shotgun (WGS) entry which is preliminary data.</text>
</comment>
<dbReference type="InterPro" id="IPR017853">
    <property type="entry name" value="GH"/>
</dbReference>
<accession>A0A4R8DG35</accession>
<dbReference type="Gene3D" id="2.60.40.1180">
    <property type="entry name" value="Golgi alpha-mannosidase II"/>
    <property type="match status" value="1"/>
</dbReference>
<comment type="subunit">
    <text evidence="3">Homohexamer; trimer of dimers.</text>
</comment>
<keyword evidence="6" id="KW-0119">Carbohydrate metabolism</keyword>
<keyword evidence="5" id="KW-0378">Hydrolase</keyword>
<dbReference type="Proteomes" id="UP000294498">
    <property type="component" value="Unassembled WGS sequence"/>
</dbReference>
<dbReference type="PANTHER" id="PTHR43576:SF2">
    <property type="entry name" value="INTRACELLULAR EXO-ALPHA-L-ARABINOFURANOSIDASE 2"/>
    <property type="match status" value="1"/>
</dbReference>
<dbReference type="PANTHER" id="PTHR43576">
    <property type="entry name" value="ALPHA-L-ARABINOFURANOSIDASE C-RELATED"/>
    <property type="match status" value="1"/>
</dbReference>
<dbReference type="SUPFAM" id="SSF51445">
    <property type="entry name" value="(Trans)glycosidases"/>
    <property type="match status" value="1"/>
</dbReference>
<evidence type="ECO:0000256" key="3">
    <source>
        <dbReference type="ARBA" id="ARBA00011165"/>
    </source>
</evidence>
<evidence type="ECO:0000256" key="5">
    <source>
        <dbReference type="ARBA" id="ARBA00022801"/>
    </source>
</evidence>
<dbReference type="EMBL" id="SODV01000002">
    <property type="protein sequence ID" value="TDW96445.1"/>
    <property type="molecule type" value="Genomic_DNA"/>
</dbReference>
<dbReference type="GO" id="GO:0046373">
    <property type="term" value="P:L-arabinose metabolic process"/>
    <property type="evidence" value="ECO:0007669"/>
    <property type="project" value="InterPro"/>
</dbReference>
<dbReference type="Gene3D" id="3.20.20.80">
    <property type="entry name" value="Glycosidases"/>
    <property type="match status" value="1"/>
</dbReference>
<dbReference type="SMART" id="SM00813">
    <property type="entry name" value="Alpha-L-AF_C"/>
    <property type="match status" value="1"/>
</dbReference>
<dbReference type="SUPFAM" id="SSF51011">
    <property type="entry name" value="Glycosyl hydrolase domain"/>
    <property type="match status" value="1"/>
</dbReference>
<evidence type="ECO:0000256" key="8">
    <source>
        <dbReference type="SAM" id="SignalP"/>
    </source>
</evidence>
<feature type="chain" id="PRO_5020388859" description="non-reducing end alpha-L-arabinofuranosidase" evidence="8">
    <location>
        <begin position="23"/>
        <end position="514"/>
    </location>
</feature>
<dbReference type="InterPro" id="IPR013780">
    <property type="entry name" value="Glyco_hydro_b"/>
</dbReference>
<sequence length="514" mass="57462">MTSTLRTIAVCLLAFGATTAFGQATLTVTDTSTQTISRFIYGHFAEDLGRCIYDGFWVDDSMKVPRKDRIRLDVVEALKRIKVPDLRWPGGCFADQYHWSDGIGPRAQRPTRVNTTWGMIPDDNSFGTHEFLELCGLIGCEPYIAGNVGSGTPQEMENWLEYLNYGGKSTLSAQRAANGHPAPYKVSLWGVGNESWGCGGSMTPEFYTDQFKRYGEFCKDYPGTHLKKIASGPNSDDYHWTEVCMQRIPAWDMYALSMHYYTVVGDWDHKGSATRFGEDEYFTGMRKCMFMDTLVRKHSAIMDKYDPAKRVALAVDEWGIWTDAEPGTNPAFLYQQNSLRDALIAATTLNIFNNHCDRVRMANLAQAINVLQALILTKGARMVLTPTYYVFELYKVHQDARWIPISLNSPDYTYNGQSIPAVNASASRDQQGRVHISLVNLDPNKEVTVSANIQALHVRSMSQEVLTSAHFTDINTLDEPNKIRPLASTAEPLSGDSLSVTLPPASIVVVELRP</sequence>
<feature type="signal peptide" evidence="8">
    <location>
        <begin position="1"/>
        <end position="22"/>
    </location>
</feature>
<evidence type="ECO:0000256" key="2">
    <source>
        <dbReference type="ARBA" id="ARBA00007186"/>
    </source>
</evidence>
<dbReference type="OrthoDB" id="9758333at2"/>
<name>A0A4R8DG35_9BACT</name>
<evidence type="ECO:0000313" key="10">
    <source>
        <dbReference type="EMBL" id="TDW96445.1"/>
    </source>
</evidence>
<comment type="similarity">
    <text evidence="2">Belongs to the glycosyl hydrolase 51 family.</text>
</comment>
<dbReference type="EC" id="3.2.1.55" evidence="4"/>
<dbReference type="Pfam" id="PF22848">
    <property type="entry name" value="ASD1_dom"/>
    <property type="match status" value="1"/>
</dbReference>
<evidence type="ECO:0000259" key="9">
    <source>
        <dbReference type="SMART" id="SM00813"/>
    </source>
</evidence>
<evidence type="ECO:0000256" key="1">
    <source>
        <dbReference type="ARBA" id="ARBA00001462"/>
    </source>
</evidence>
<dbReference type="InterPro" id="IPR055235">
    <property type="entry name" value="ASD1_cat"/>
</dbReference>
<evidence type="ECO:0000256" key="6">
    <source>
        <dbReference type="ARBA" id="ARBA00023277"/>
    </source>
</evidence>
<gene>
    <name evidence="10" type="ORF">EDB95_4276</name>
</gene>
<evidence type="ECO:0000313" key="11">
    <source>
        <dbReference type="Proteomes" id="UP000294498"/>
    </source>
</evidence>
<keyword evidence="8" id="KW-0732">Signal</keyword>
<keyword evidence="7" id="KW-0326">Glycosidase</keyword>
<dbReference type="RefSeq" id="WP_133996892.1">
    <property type="nucleotide sequence ID" value="NZ_SODV01000002.1"/>
</dbReference>
<comment type="catalytic activity">
    <reaction evidence="1">
        <text>Hydrolysis of terminal non-reducing alpha-L-arabinofuranoside residues in alpha-L-arabinosides.</text>
        <dbReference type="EC" id="3.2.1.55"/>
    </reaction>
</comment>
<dbReference type="Pfam" id="PF06964">
    <property type="entry name" value="Alpha-L-AF_C"/>
    <property type="match status" value="1"/>
</dbReference>
<evidence type="ECO:0000256" key="7">
    <source>
        <dbReference type="ARBA" id="ARBA00023295"/>
    </source>
</evidence>
<evidence type="ECO:0000256" key="4">
    <source>
        <dbReference type="ARBA" id="ARBA00012670"/>
    </source>
</evidence>
<keyword evidence="11" id="KW-1185">Reference proteome</keyword>
<dbReference type="InterPro" id="IPR010720">
    <property type="entry name" value="Alpha-L-AF_C"/>
</dbReference>
<dbReference type="GO" id="GO:0000272">
    <property type="term" value="P:polysaccharide catabolic process"/>
    <property type="evidence" value="ECO:0007669"/>
    <property type="project" value="TreeGrafter"/>
</dbReference>
<dbReference type="GO" id="GO:0046556">
    <property type="term" value="F:alpha-L-arabinofuranosidase activity"/>
    <property type="evidence" value="ECO:0007669"/>
    <property type="project" value="UniProtKB-EC"/>
</dbReference>
<protein>
    <recommendedName>
        <fullName evidence="4">non-reducing end alpha-L-arabinofuranosidase</fullName>
        <ecNumber evidence="4">3.2.1.55</ecNumber>
    </recommendedName>
</protein>
<dbReference type="AlphaFoldDB" id="A0A4R8DG35"/>
<organism evidence="10 11">
    <name type="scientific">Dinghuibacter silviterrae</name>
    <dbReference type="NCBI Taxonomy" id="1539049"/>
    <lineage>
        <taxon>Bacteria</taxon>
        <taxon>Pseudomonadati</taxon>
        <taxon>Bacteroidota</taxon>
        <taxon>Chitinophagia</taxon>
        <taxon>Chitinophagales</taxon>
        <taxon>Chitinophagaceae</taxon>
        <taxon>Dinghuibacter</taxon>
    </lineage>
</organism>
<feature type="domain" description="Alpha-L-arabinofuranosidase C-terminal" evidence="9">
    <location>
        <begin position="316"/>
        <end position="506"/>
    </location>
</feature>
<proteinExistence type="inferred from homology"/>
<reference evidence="10 11" key="1">
    <citation type="submission" date="2019-03" db="EMBL/GenBank/DDBJ databases">
        <title>Genomic Encyclopedia of Type Strains, Phase IV (KMG-IV): sequencing the most valuable type-strain genomes for metagenomic binning, comparative biology and taxonomic classification.</title>
        <authorList>
            <person name="Goeker M."/>
        </authorList>
    </citation>
    <scope>NUCLEOTIDE SEQUENCE [LARGE SCALE GENOMIC DNA]</scope>
    <source>
        <strain evidence="10 11">DSM 100059</strain>
    </source>
</reference>